<dbReference type="Proteomes" id="UP001440984">
    <property type="component" value="Unassembled WGS sequence"/>
</dbReference>
<keyword evidence="3" id="KW-1185">Reference proteome</keyword>
<dbReference type="SUPFAM" id="SSF54001">
    <property type="entry name" value="Cysteine proteinases"/>
    <property type="match status" value="1"/>
</dbReference>
<evidence type="ECO:0000256" key="1">
    <source>
        <dbReference type="ARBA" id="ARBA00006547"/>
    </source>
</evidence>
<dbReference type="PANTHER" id="PTHR11786">
    <property type="entry name" value="N-HYDROXYARYLAMINE O-ACETYLTRANSFERASE"/>
    <property type="match status" value="1"/>
</dbReference>
<dbReference type="InterPro" id="IPR001447">
    <property type="entry name" value="Arylamine_N-AcTrfase"/>
</dbReference>
<dbReference type="InterPro" id="IPR038765">
    <property type="entry name" value="Papain-like_cys_pep_sf"/>
</dbReference>
<comment type="caution">
    <text evidence="2">The sequence shown here is derived from an EMBL/GenBank/DDBJ whole genome shotgun (WGS) entry which is preliminary data.</text>
</comment>
<dbReference type="Gene3D" id="3.30.2140.10">
    <property type="entry name" value="Arylamine N-acetyltransferase"/>
    <property type="match status" value="1"/>
</dbReference>
<evidence type="ECO:0000313" key="2">
    <source>
        <dbReference type="EMBL" id="MEQ0561900.1"/>
    </source>
</evidence>
<gene>
    <name evidence="2" type="ORF">ABJI51_22685</name>
</gene>
<evidence type="ECO:0000313" key="3">
    <source>
        <dbReference type="Proteomes" id="UP001440984"/>
    </source>
</evidence>
<dbReference type="Pfam" id="PF00797">
    <property type="entry name" value="Acetyltransf_2"/>
    <property type="match status" value="1"/>
</dbReference>
<accession>A0ABV0LHX4</accession>
<reference evidence="2 3" key="1">
    <citation type="submission" date="2024-05" db="EMBL/GenBank/DDBJ databases">
        <authorList>
            <person name="Zhao H."/>
            <person name="Xu Y."/>
            <person name="Lin S."/>
            <person name="Spain J.C."/>
            <person name="Zhou N.-Y."/>
        </authorList>
    </citation>
    <scope>NUCLEOTIDE SEQUENCE [LARGE SCALE GENOMIC DNA]</scope>
    <source>
        <strain evidence="2 3">NEAU-NG30</strain>
    </source>
</reference>
<protein>
    <submittedName>
        <fullName evidence="2">Arylamine N-acetyltransferase</fullName>
    </submittedName>
</protein>
<sequence>MPGMDVNGYLARLGLDPEPPGLEALRRLHAAHVERVPYEALEIQLGRPTPLEPSASLARILRGRGGYCYHLNGAFSALLAALGYQVTRHVGGVQGSAADAPNVDGNHLALTVTGLPDSAEAWLVDAGLGDGPHEPLPLREGTYVQGPHTYRLRPSEVAPGGWRFEHDPSGSFTGMDFAPGATQLAGFAAKHEWLSTSPESGFVRVCVIQRRDANGVDCLRALTLDRHGVKELIESPGDWWAAAGDVFGIPAAQFTEEERERLWRQCVAQHEAHVGEKGSEVVPSA</sequence>
<dbReference type="EMBL" id="JBDZYD010000008">
    <property type="protein sequence ID" value="MEQ0561900.1"/>
    <property type="molecule type" value="Genomic_DNA"/>
</dbReference>
<organism evidence="2 3">
    <name type="scientific">Amycolatopsis melonis</name>
    <dbReference type="NCBI Taxonomy" id="3156488"/>
    <lineage>
        <taxon>Bacteria</taxon>
        <taxon>Bacillati</taxon>
        <taxon>Actinomycetota</taxon>
        <taxon>Actinomycetes</taxon>
        <taxon>Pseudonocardiales</taxon>
        <taxon>Pseudonocardiaceae</taxon>
        <taxon>Amycolatopsis</taxon>
    </lineage>
</organism>
<proteinExistence type="inferred from homology"/>
<comment type="similarity">
    <text evidence="1">Belongs to the arylamine N-acetyltransferase family.</text>
</comment>
<dbReference type="Gene3D" id="2.40.128.150">
    <property type="entry name" value="Cysteine proteinases"/>
    <property type="match status" value="1"/>
</dbReference>
<dbReference type="PANTHER" id="PTHR11786:SF0">
    <property type="entry name" value="ARYLAMINE N-ACETYLTRANSFERASE 4-RELATED"/>
    <property type="match status" value="1"/>
</dbReference>
<name>A0ABV0LHX4_9PSEU</name>